<gene>
    <name evidence="2" type="ORF">BBBOND_0300190</name>
</gene>
<dbReference type="EMBL" id="LK391709">
    <property type="protein sequence ID" value="CDR96114.1"/>
    <property type="molecule type" value="Genomic_DNA"/>
</dbReference>
<dbReference type="OrthoDB" id="366338at2759"/>
<dbReference type="GeneID" id="24564655"/>
<keyword evidence="3" id="KW-1185">Reference proteome</keyword>
<feature type="chain" id="PRO_5001595635" evidence="1">
    <location>
        <begin position="28"/>
        <end position="546"/>
    </location>
</feature>
<evidence type="ECO:0000313" key="2">
    <source>
        <dbReference type="EMBL" id="CDR96114.1"/>
    </source>
</evidence>
<dbReference type="KEGG" id="bbig:BBBOND_0300190"/>
<accession>A0A061DB20</accession>
<protein>
    <submittedName>
        <fullName evidence="2">Uncharacterized protein</fullName>
    </submittedName>
</protein>
<dbReference type="AlphaFoldDB" id="A0A061DB20"/>
<sequence>MGRKCAQIFCCCLITFVTLYCCNYVASAPIVRVARTHRHSSPRRALSPTFLAPRSVKSSYGDVRSDKEVHFREPFIKDYTSYNQFPKFVNGKYKFKSLDIDIRLLQNKTLDRDAVLSCVNAIGAIDTFILLDKGELRISQHSNAAGDNGEANVLCADSGLSNFTMAMLHGAYNPDTQLLLWKQQLERREFKMLTVEELMADVTTLDVNKERRFILESFRNLARERGIERVHAEPIGWKYIPTQKLVDVIVRILPIDLVVSWQFRLTPGGKPLIIHNAVVKLLGMNRKGGNGHDRCTPKVLYTKFARCVMHSLDMPGFRFRSLKRVLSTMATTRGTHPSPKVGDAERIGDGSTVCSPHDDKQQFIEVSGLGRVRYNILIKIMRILENVLEGNTQEYALSSRTPSVKGDPFPRPFWVQILNVLVNGKYFKFIPLLILYEEQTDSYHLCTLGIEVKPMSKPNIWNPWNSTYMMRSIEAIPQMYHGVAFADSHYFKFTDEQIMKLLSIYKPLKHLDIKGYYNGNRNADKDMVKKIIHIEPTKQYMVNIVH</sequence>
<proteinExistence type="predicted"/>
<name>A0A061DB20_BABBI</name>
<dbReference type="RefSeq" id="XP_012768300.1">
    <property type="nucleotide sequence ID" value="XM_012912846.1"/>
</dbReference>
<dbReference type="Proteomes" id="UP000033188">
    <property type="component" value="Chromosome 3"/>
</dbReference>
<dbReference type="VEuPathDB" id="PiroplasmaDB:BBBOND_0300190"/>
<feature type="signal peptide" evidence="1">
    <location>
        <begin position="1"/>
        <end position="27"/>
    </location>
</feature>
<evidence type="ECO:0000313" key="3">
    <source>
        <dbReference type="Proteomes" id="UP000033188"/>
    </source>
</evidence>
<evidence type="ECO:0000256" key="1">
    <source>
        <dbReference type="SAM" id="SignalP"/>
    </source>
</evidence>
<reference evidence="3" key="1">
    <citation type="journal article" date="2014" name="Nucleic Acids Res.">
        <title>The evolutionary dynamics of variant antigen genes in Babesia reveal a history of genomic innovation underlying host-parasite interaction.</title>
        <authorList>
            <person name="Jackson A.P."/>
            <person name="Otto T.D."/>
            <person name="Darby A."/>
            <person name="Ramaprasad A."/>
            <person name="Xia D."/>
            <person name="Echaide I.E."/>
            <person name="Farber M."/>
            <person name="Gahlot S."/>
            <person name="Gamble J."/>
            <person name="Gupta D."/>
            <person name="Gupta Y."/>
            <person name="Jackson L."/>
            <person name="Malandrin L."/>
            <person name="Malas T.B."/>
            <person name="Moussa E."/>
            <person name="Nair M."/>
            <person name="Reid A.J."/>
            <person name="Sanders M."/>
            <person name="Sharma J."/>
            <person name="Tracey A."/>
            <person name="Quail M.A."/>
            <person name="Weir W."/>
            <person name="Wastling J.M."/>
            <person name="Hall N."/>
            <person name="Willadsen P."/>
            <person name="Lingelbach K."/>
            <person name="Shiels B."/>
            <person name="Tait A."/>
            <person name="Berriman M."/>
            <person name="Allred D.R."/>
            <person name="Pain A."/>
        </authorList>
    </citation>
    <scope>NUCLEOTIDE SEQUENCE [LARGE SCALE GENOMIC DNA]</scope>
    <source>
        <strain evidence="3">Bond</strain>
    </source>
</reference>
<dbReference type="OMA" id="VHITITL"/>
<organism evidence="2 3">
    <name type="scientific">Babesia bigemina</name>
    <dbReference type="NCBI Taxonomy" id="5866"/>
    <lineage>
        <taxon>Eukaryota</taxon>
        <taxon>Sar</taxon>
        <taxon>Alveolata</taxon>
        <taxon>Apicomplexa</taxon>
        <taxon>Aconoidasida</taxon>
        <taxon>Piroplasmida</taxon>
        <taxon>Babesiidae</taxon>
        <taxon>Babesia</taxon>
    </lineage>
</organism>
<keyword evidence="1" id="KW-0732">Signal</keyword>